<evidence type="ECO:0000256" key="1">
    <source>
        <dbReference type="ARBA" id="ARBA00006056"/>
    </source>
</evidence>
<dbReference type="EMBL" id="JAUSUK010000001">
    <property type="protein sequence ID" value="MDQ0325106.1"/>
    <property type="molecule type" value="Genomic_DNA"/>
</dbReference>
<name>A0ABU0C3M5_9BRAD</name>
<reference evidence="3 4" key="1">
    <citation type="submission" date="2023-07" db="EMBL/GenBank/DDBJ databases">
        <title>Genomic Encyclopedia of Type Strains, Phase IV (KMG-IV): sequencing the most valuable type-strain genomes for metagenomic binning, comparative biology and taxonomic classification.</title>
        <authorList>
            <person name="Goeker M."/>
        </authorList>
    </citation>
    <scope>NUCLEOTIDE SEQUENCE [LARGE SCALE GENOMIC DNA]</scope>
    <source>
        <strain evidence="3 4">DSM 11549</strain>
    </source>
</reference>
<comment type="caution">
    <text evidence="3">The sequence shown here is derived from an EMBL/GenBank/DDBJ whole genome shotgun (WGS) entry which is preliminary data.</text>
</comment>
<dbReference type="Pfam" id="PF02615">
    <property type="entry name" value="Ldh_2"/>
    <property type="match status" value="1"/>
</dbReference>
<organism evidence="3 4">
    <name type="scientific">Rhodopseudomonas julia</name>
    <dbReference type="NCBI Taxonomy" id="200617"/>
    <lineage>
        <taxon>Bacteria</taxon>
        <taxon>Pseudomonadati</taxon>
        <taxon>Pseudomonadota</taxon>
        <taxon>Alphaproteobacteria</taxon>
        <taxon>Hyphomicrobiales</taxon>
        <taxon>Nitrobacteraceae</taxon>
        <taxon>Rhodopseudomonas</taxon>
    </lineage>
</organism>
<dbReference type="InterPro" id="IPR003767">
    <property type="entry name" value="Malate/L-lactate_DH-like"/>
</dbReference>
<keyword evidence="4" id="KW-1185">Reference proteome</keyword>
<dbReference type="GO" id="GO:0016491">
    <property type="term" value="F:oxidoreductase activity"/>
    <property type="evidence" value="ECO:0007669"/>
    <property type="project" value="UniProtKB-KW"/>
</dbReference>
<evidence type="ECO:0000313" key="3">
    <source>
        <dbReference type="EMBL" id="MDQ0325106.1"/>
    </source>
</evidence>
<dbReference type="InterPro" id="IPR043144">
    <property type="entry name" value="Mal/L-sulf/L-lact_DH-like_ah"/>
</dbReference>
<dbReference type="SUPFAM" id="SSF89733">
    <property type="entry name" value="L-sulfolactate dehydrogenase-like"/>
    <property type="match status" value="1"/>
</dbReference>
<dbReference type="PANTHER" id="PTHR11091">
    <property type="entry name" value="OXIDOREDUCTASE-RELATED"/>
    <property type="match status" value="1"/>
</dbReference>
<dbReference type="Gene3D" id="1.10.1530.10">
    <property type="match status" value="1"/>
</dbReference>
<keyword evidence="2 3" id="KW-0560">Oxidoreductase</keyword>
<dbReference type="EC" id="1.1.1.338" evidence="3"/>
<protein>
    <submittedName>
        <fullName evidence="3">(2R)-3-sulfolactate dehydrogenase (NADP+)</fullName>
        <ecNumber evidence="3">1.1.1.338</ecNumber>
    </submittedName>
</protein>
<dbReference type="Gene3D" id="3.30.1370.60">
    <property type="entry name" value="Hypothetical oxidoreductase yiak, domain 2"/>
    <property type="match status" value="1"/>
</dbReference>
<accession>A0ABU0C3M5</accession>
<dbReference type="Proteomes" id="UP001230253">
    <property type="component" value="Unassembled WGS sequence"/>
</dbReference>
<dbReference type="PANTHER" id="PTHR11091:SF0">
    <property type="entry name" value="MALATE DEHYDROGENASE"/>
    <property type="match status" value="1"/>
</dbReference>
<evidence type="ECO:0000313" key="4">
    <source>
        <dbReference type="Proteomes" id="UP001230253"/>
    </source>
</evidence>
<evidence type="ECO:0000256" key="2">
    <source>
        <dbReference type="ARBA" id="ARBA00023002"/>
    </source>
</evidence>
<gene>
    <name evidence="3" type="ORF">J2R99_000955</name>
</gene>
<comment type="similarity">
    <text evidence="1">Belongs to the LDH2/MDH2 oxidoreductase family.</text>
</comment>
<dbReference type="InterPro" id="IPR036111">
    <property type="entry name" value="Mal/L-sulfo/L-lacto_DH-like_sf"/>
</dbReference>
<sequence length="330" mass="33719">MGLGEMRHLVEAALTASRVSPENAASVARALVAAEACGQTSHGLRRVEAYSAQARAGKIDGFAVPKAELARPAALSIDAAHGFAYPALDLALTELPPLARRQGLAMAGIKRSSHCGAMGVTVEAFAEIGLVALMFANAPGAMAPWGGRSRLYGTNPIAFAAPREDGGPVVVDLSLSQVARGKVMAAKQRGEEIPEGWAFDEAGKPTIDPVEALAGTMAPLGGAKGTALALMVEMLAAGLNGANYASEASSFFDAEGGPPNTGQLIIAIDPAAFGADAVTRFGDLAAMIEADPPARVPGARRQALRAEAEEKGIEMDDAVIATVRAIAGIE</sequence>
<proteinExistence type="inferred from homology"/>
<dbReference type="InterPro" id="IPR043143">
    <property type="entry name" value="Mal/L-sulf/L-lact_DH-like_NADP"/>
</dbReference>